<proteinExistence type="predicted"/>
<name>A0A0F9J6U3_9ZZZZ</name>
<protein>
    <submittedName>
        <fullName evidence="2">Uncharacterized protein</fullName>
    </submittedName>
</protein>
<reference evidence="2" key="1">
    <citation type="journal article" date="2015" name="Nature">
        <title>Complex archaea that bridge the gap between prokaryotes and eukaryotes.</title>
        <authorList>
            <person name="Spang A."/>
            <person name="Saw J.H."/>
            <person name="Jorgensen S.L."/>
            <person name="Zaremba-Niedzwiedzka K."/>
            <person name="Martijn J."/>
            <person name="Lind A.E."/>
            <person name="van Eijk R."/>
            <person name="Schleper C."/>
            <person name="Guy L."/>
            <person name="Ettema T.J."/>
        </authorList>
    </citation>
    <scope>NUCLEOTIDE SEQUENCE</scope>
</reference>
<dbReference type="AlphaFoldDB" id="A0A0F9J6U3"/>
<evidence type="ECO:0000256" key="1">
    <source>
        <dbReference type="SAM" id="MobiDB-lite"/>
    </source>
</evidence>
<dbReference type="EMBL" id="LAZR01018812">
    <property type="protein sequence ID" value="KKL94887.1"/>
    <property type="molecule type" value="Genomic_DNA"/>
</dbReference>
<accession>A0A0F9J6U3</accession>
<sequence>KIPGGDKAKADLARLVSPEFESARARIPEDGPFWLGEWLHEHKLHPLGQNDDYVETTIIIMRYFEEGTPVGVDRVPMSQRKTGVPVSSPGSGF</sequence>
<evidence type="ECO:0000313" key="2">
    <source>
        <dbReference type="EMBL" id="KKL94887.1"/>
    </source>
</evidence>
<comment type="caution">
    <text evidence="2">The sequence shown here is derived from an EMBL/GenBank/DDBJ whole genome shotgun (WGS) entry which is preliminary data.</text>
</comment>
<organism evidence="2">
    <name type="scientific">marine sediment metagenome</name>
    <dbReference type="NCBI Taxonomy" id="412755"/>
    <lineage>
        <taxon>unclassified sequences</taxon>
        <taxon>metagenomes</taxon>
        <taxon>ecological metagenomes</taxon>
    </lineage>
</organism>
<gene>
    <name evidence="2" type="ORF">LCGC14_1860160</name>
</gene>
<feature type="region of interest" description="Disordered" evidence="1">
    <location>
        <begin position="72"/>
        <end position="93"/>
    </location>
</feature>
<feature type="non-terminal residue" evidence="2">
    <location>
        <position position="1"/>
    </location>
</feature>